<evidence type="ECO:0000256" key="1">
    <source>
        <dbReference type="SAM" id="MobiDB-lite"/>
    </source>
</evidence>
<dbReference type="EMBL" id="AXCN02001476">
    <property type="status" value="NOT_ANNOTATED_CDS"/>
    <property type="molecule type" value="Genomic_DNA"/>
</dbReference>
<keyword evidence="2" id="KW-0472">Membrane</keyword>
<proteinExistence type="predicted"/>
<evidence type="ECO:0000313" key="3">
    <source>
        <dbReference type="EnsemblMetazoa" id="AFAF003645-PA"/>
    </source>
</evidence>
<sequence length="499" mass="53720">METKREEVNMEMYSAVAFAAWSRLMSSCLPILRFIFTIHFRRSDCNPCAVHWRTAQISRVLPPAVEPSSIVVAGCSVVMLVEPSLLVVTLSTSGDTVDWEKTVMVSGEAAAPPLAEELVCETNAVSPLLPVSVAYPLPLLDAPEPFDVSRPTVEPLPVDAPLPLPFWKVIFSGIRCCLRFSPRDPPPPLPFSTVFIDTVYSSFELRVDLLPPVLERLLEPDWLVAFGSHPSPAPPAASPFAPDDPSGSESVVWGFCSARRCFSSHAARIVSSPRCFRCFFNNHNILFLRHNNNNNIIIFITTTTTIVTSSVLGNVLLRRVSTNTFITNLVAPEALLDDFAQLRILLDAQIVLQEGRLAHSFTLCSDTPSLTSSPGLSDGSFPTASSSPPPTPPALPLTTLPPTLAPLPTLLAAPSLCNASAPIGTSISVVSIVSGAATEAFTLSASPSTDTDSNVSPDSIGSILISSPVFPRGDKKSSLSRAVLFRWRILRRSVPPDAD</sequence>
<keyword evidence="2" id="KW-1133">Transmembrane helix</keyword>
<reference evidence="3" key="2">
    <citation type="submission" date="2020-05" db="UniProtKB">
        <authorList>
            <consortium name="EnsemblMetazoa"/>
        </authorList>
    </citation>
    <scope>IDENTIFICATION</scope>
    <source>
        <strain evidence="3">FAR1</strain>
    </source>
</reference>
<evidence type="ECO:0000256" key="2">
    <source>
        <dbReference type="SAM" id="Phobius"/>
    </source>
</evidence>
<dbReference type="Proteomes" id="UP000075886">
    <property type="component" value="Unassembled WGS sequence"/>
</dbReference>
<keyword evidence="4" id="KW-1185">Reference proteome</keyword>
<feature type="region of interest" description="Disordered" evidence="1">
    <location>
        <begin position="373"/>
        <end position="399"/>
    </location>
</feature>
<name>A0A182Q5U2_9DIPT</name>
<dbReference type="EnsemblMetazoa" id="AFAF003645-RA">
    <property type="protein sequence ID" value="AFAF003645-PA"/>
    <property type="gene ID" value="AFAF003645"/>
</dbReference>
<keyword evidence="2" id="KW-0812">Transmembrane</keyword>
<reference evidence="4" key="1">
    <citation type="submission" date="2014-01" db="EMBL/GenBank/DDBJ databases">
        <title>The Genome Sequence of Anopheles farauti FAR1 (V2).</title>
        <authorList>
            <consortium name="The Broad Institute Genomics Platform"/>
            <person name="Neafsey D.E."/>
            <person name="Besansky N."/>
            <person name="Howell P."/>
            <person name="Walton C."/>
            <person name="Young S.K."/>
            <person name="Zeng Q."/>
            <person name="Gargeya S."/>
            <person name="Fitzgerald M."/>
            <person name="Haas B."/>
            <person name="Abouelleil A."/>
            <person name="Allen A.W."/>
            <person name="Alvarado L."/>
            <person name="Arachchi H.M."/>
            <person name="Berlin A.M."/>
            <person name="Chapman S.B."/>
            <person name="Gainer-Dewar J."/>
            <person name="Goldberg J."/>
            <person name="Griggs A."/>
            <person name="Gujja S."/>
            <person name="Hansen M."/>
            <person name="Howarth C."/>
            <person name="Imamovic A."/>
            <person name="Ireland A."/>
            <person name="Larimer J."/>
            <person name="McCowan C."/>
            <person name="Murphy C."/>
            <person name="Pearson M."/>
            <person name="Poon T.W."/>
            <person name="Priest M."/>
            <person name="Roberts A."/>
            <person name="Saif S."/>
            <person name="Shea T."/>
            <person name="Sisk P."/>
            <person name="Sykes S."/>
            <person name="Wortman J."/>
            <person name="Nusbaum C."/>
            <person name="Birren B."/>
        </authorList>
    </citation>
    <scope>NUCLEOTIDE SEQUENCE [LARGE SCALE GENOMIC DNA]</scope>
    <source>
        <strain evidence="4">FAR1</strain>
    </source>
</reference>
<feature type="transmembrane region" description="Helical" evidence="2">
    <location>
        <begin position="296"/>
        <end position="317"/>
    </location>
</feature>
<evidence type="ECO:0000313" key="4">
    <source>
        <dbReference type="Proteomes" id="UP000075886"/>
    </source>
</evidence>
<organism evidence="3 4">
    <name type="scientific">Anopheles farauti</name>
    <dbReference type="NCBI Taxonomy" id="69004"/>
    <lineage>
        <taxon>Eukaryota</taxon>
        <taxon>Metazoa</taxon>
        <taxon>Ecdysozoa</taxon>
        <taxon>Arthropoda</taxon>
        <taxon>Hexapoda</taxon>
        <taxon>Insecta</taxon>
        <taxon>Pterygota</taxon>
        <taxon>Neoptera</taxon>
        <taxon>Endopterygota</taxon>
        <taxon>Diptera</taxon>
        <taxon>Nematocera</taxon>
        <taxon>Culicoidea</taxon>
        <taxon>Culicidae</taxon>
        <taxon>Anophelinae</taxon>
        <taxon>Anopheles</taxon>
    </lineage>
</organism>
<dbReference type="AlphaFoldDB" id="A0A182Q5U2"/>
<protein>
    <submittedName>
        <fullName evidence="3">Uncharacterized protein</fullName>
    </submittedName>
</protein>
<accession>A0A182Q5U2</accession>
<dbReference type="VEuPathDB" id="VectorBase:AFAF003645"/>